<name>A0ABS2PHH3_9BACL</name>
<dbReference type="InterPro" id="IPR000182">
    <property type="entry name" value="GNAT_dom"/>
</dbReference>
<dbReference type="PROSITE" id="PS51186">
    <property type="entry name" value="GNAT"/>
    <property type="match status" value="1"/>
</dbReference>
<feature type="domain" description="N-acetyltransferase" evidence="3">
    <location>
        <begin position="1"/>
        <end position="143"/>
    </location>
</feature>
<evidence type="ECO:0000313" key="5">
    <source>
        <dbReference type="Proteomes" id="UP000741863"/>
    </source>
</evidence>
<organism evidence="4 5">
    <name type="scientific">Geomicrobium sediminis</name>
    <dbReference type="NCBI Taxonomy" id="1347788"/>
    <lineage>
        <taxon>Bacteria</taxon>
        <taxon>Bacillati</taxon>
        <taxon>Bacillota</taxon>
        <taxon>Bacilli</taxon>
        <taxon>Bacillales</taxon>
        <taxon>Geomicrobium</taxon>
    </lineage>
</organism>
<evidence type="ECO:0000256" key="1">
    <source>
        <dbReference type="ARBA" id="ARBA00022679"/>
    </source>
</evidence>
<accession>A0ABS2PHH3</accession>
<keyword evidence="5" id="KW-1185">Reference proteome</keyword>
<dbReference type="CDD" id="cd04301">
    <property type="entry name" value="NAT_SF"/>
    <property type="match status" value="1"/>
</dbReference>
<evidence type="ECO:0000256" key="2">
    <source>
        <dbReference type="ARBA" id="ARBA00023315"/>
    </source>
</evidence>
<keyword evidence="2" id="KW-0012">Acyltransferase</keyword>
<proteinExistence type="predicted"/>
<dbReference type="SUPFAM" id="SSF55729">
    <property type="entry name" value="Acyl-CoA N-acyltransferases (Nat)"/>
    <property type="match status" value="1"/>
</dbReference>
<comment type="caution">
    <text evidence="4">The sequence shown here is derived from an EMBL/GenBank/DDBJ whole genome shotgun (WGS) entry which is preliminary data.</text>
</comment>
<evidence type="ECO:0000313" key="4">
    <source>
        <dbReference type="EMBL" id="MBM7634882.1"/>
    </source>
</evidence>
<gene>
    <name evidence="4" type="ORF">JOD17_004009</name>
</gene>
<dbReference type="Gene3D" id="3.40.630.30">
    <property type="match status" value="1"/>
</dbReference>
<dbReference type="Pfam" id="PF00583">
    <property type="entry name" value="Acetyltransf_1"/>
    <property type="match status" value="1"/>
</dbReference>
<dbReference type="PANTHER" id="PTHR43877">
    <property type="entry name" value="AMINOALKYLPHOSPHONATE N-ACETYLTRANSFERASE-RELATED-RELATED"/>
    <property type="match status" value="1"/>
</dbReference>
<dbReference type="EMBL" id="JAFBEC010000018">
    <property type="protein sequence ID" value="MBM7634882.1"/>
    <property type="molecule type" value="Genomic_DNA"/>
</dbReference>
<keyword evidence="1" id="KW-0808">Transferase</keyword>
<dbReference type="InterPro" id="IPR050832">
    <property type="entry name" value="Bact_Acetyltransf"/>
</dbReference>
<dbReference type="PANTHER" id="PTHR43877:SF2">
    <property type="entry name" value="AMINOALKYLPHOSPHONATE N-ACETYLTRANSFERASE-RELATED"/>
    <property type="match status" value="1"/>
</dbReference>
<reference evidence="4 5" key="1">
    <citation type="submission" date="2021-01" db="EMBL/GenBank/DDBJ databases">
        <title>Genomic Encyclopedia of Type Strains, Phase IV (KMG-IV): sequencing the most valuable type-strain genomes for metagenomic binning, comparative biology and taxonomic classification.</title>
        <authorList>
            <person name="Goeker M."/>
        </authorList>
    </citation>
    <scope>NUCLEOTIDE SEQUENCE [LARGE SCALE GENOMIC DNA]</scope>
    <source>
        <strain evidence="4 5">DSM 25540</strain>
    </source>
</reference>
<dbReference type="RefSeq" id="WP_239575753.1">
    <property type="nucleotide sequence ID" value="NZ_JAFBEC010000018.1"/>
</dbReference>
<dbReference type="InterPro" id="IPR016181">
    <property type="entry name" value="Acyl_CoA_acyltransferase"/>
</dbReference>
<sequence length="143" mass="15996">MEVRLATMSDVKSMSVLLTQLGYPTSVKQMKERFERIQSHGDYRTWLALVNGEVVGLIAAVKSYFYEKDGEYVRIVAFVVDGEHRGQGVGQKLMQRAEDWATSIGACTMALNSGAKEERTNAHGYYKKAGFLETNVGFTKSMK</sequence>
<evidence type="ECO:0000259" key="3">
    <source>
        <dbReference type="PROSITE" id="PS51186"/>
    </source>
</evidence>
<protein>
    <submittedName>
        <fullName evidence="4">GNAT superfamily N-acetyltransferase</fullName>
    </submittedName>
</protein>
<dbReference type="Proteomes" id="UP000741863">
    <property type="component" value="Unassembled WGS sequence"/>
</dbReference>